<dbReference type="RefSeq" id="WP_029314633.1">
    <property type="nucleotide sequence ID" value="NZ_FTNE01000005.1"/>
</dbReference>
<dbReference type="AlphaFoldDB" id="A0A8G2FDI4"/>
<dbReference type="InterPro" id="IPR050049">
    <property type="entry name" value="Dodecin_bact"/>
</dbReference>
<dbReference type="PANTHER" id="PTHR39324">
    <property type="entry name" value="CALCIUM DODECIN"/>
    <property type="match status" value="1"/>
</dbReference>
<dbReference type="InterPro" id="IPR009923">
    <property type="entry name" value="Dodecin"/>
</dbReference>
<dbReference type="InterPro" id="IPR036694">
    <property type="entry name" value="Dodecin-like_sf"/>
</dbReference>
<evidence type="ECO:0000313" key="1">
    <source>
        <dbReference type="EMBL" id="SIQ47442.1"/>
    </source>
</evidence>
<dbReference type="Pfam" id="PF07311">
    <property type="entry name" value="Dodecin"/>
    <property type="match status" value="1"/>
</dbReference>
<dbReference type="EMBL" id="FTNE01000005">
    <property type="protein sequence ID" value="SIQ47442.1"/>
    <property type="molecule type" value="Genomic_DNA"/>
</dbReference>
<dbReference type="Gene3D" id="3.30.1660.10">
    <property type="entry name" value="Flavin-binding protein dodecin"/>
    <property type="match status" value="1"/>
</dbReference>
<dbReference type="SUPFAM" id="SSF89807">
    <property type="entry name" value="Dodecin-like"/>
    <property type="match status" value="1"/>
</dbReference>
<keyword evidence="2" id="KW-1185">Reference proteome</keyword>
<dbReference type="OrthoDB" id="9805889at2"/>
<evidence type="ECO:0008006" key="3">
    <source>
        <dbReference type="Google" id="ProtNLM"/>
    </source>
</evidence>
<sequence length="74" mass="8259">MDNHTYRLVELVGSSPTSIEDAIQTALTKAHETLRHIHWFQVTETRGHVEGGRVAHYQVTLKAGFTLEDDGKSA</sequence>
<proteinExistence type="predicted"/>
<dbReference type="Proteomes" id="UP000186308">
    <property type="component" value="Unassembled WGS sequence"/>
</dbReference>
<dbReference type="PANTHER" id="PTHR39324:SF1">
    <property type="entry name" value="CALCIUM DODECIN"/>
    <property type="match status" value="1"/>
</dbReference>
<organism evidence="1 2">
    <name type="scientific">Acidiphilium rubrum</name>
    <dbReference type="NCBI Taxonomy" id="526"/>
    <lineage>
        <taxon>Bacteria</taxon>
        <taxon>Pseudomonadati</taxon>
        <taxon>Pseudomonadota</taxon>
        <taxon>Alphaproteobacteria</taxon>
        <taxon>Acetobacterales</taxon>
        <taxon>Acidocellaceae</taxon>
        <taxon>Acidiphilium</taxon>
    </lineage>
</organism>
<comment type="caution">
    <text evidence="1">The sequence shown here is derived from an EMBL/GenBank/DDBJ whole genome shotgun (WGS) entry which is preliminary data.</text>
</comment>
<dbReference type="InterPro" id="IPR025543">
    <property type="entry name" value="Dodecin-like"/>
</dbReference>
<gene>
    <name evidence="1" type="ORF">SAMN05421828_10556</name>
</gene>
<accession>A0A8G2FDI4</accession>
<name>A0A8G2FDI4_ACIRU</name>
<evidence type="ECO:0000313" key="2">
    <source>
        <dbReference type="Proteomes" id="UP000186308"/>
    </source>
</evidence>
<protein>
    <recommendedName>
        <fullName evidence="3">Dodecin domain-containing protein</fullName>
    </recommendedName>
</protein>
<dbReference type="NCBIfam" id="NF043052">
    <property type="entry name" value="DodecBact"/>
    <property type="match status" value="1"/>
</dbReference>
<reference evidence="1 2" key="1">
    <citation type="submission" date="2017-01" db="EMBL/GenBank/DDBJ databases">
        <authorList>
            <person name="Varghese N."/>
            <person name="Submissions S."/>
        </authorList>
    </citation>
    <scope>NUCLEOTIDE SEQUENCE [LARGE SCALE GENOMIC DNA]</scope>
    <source>
        <strain evidence="1 2">ATCC 35905</strain>
    </source>
</reference>